<comment type="caution">
    <text evidence="3">The sequence shown here is derived from an EMBL/GenBank/DDBJ whole genome shotgun (WGS) entry which is preliminary data.</text>
</comment>
<sequence length="156" mass="16899">MILYRLANRAFADDLSGEGARLYGGRGNQKGQAKLYTAQSRSLATVELLVHLPMAFVPPSLMMITLDVPENASIETVELSGLPKNWQSYPAPAALAQIGGAWLTNNQSLLLQVPSAVVAGDCNYLINPRHALAAQIKITETKAFILDPRLIKSVKK</sequence>
<proteinExistence type="predicted"/>
<dbReference type="Proteomes" id="UP000663842">
    <property type="component" value="Unassembled WGS sequence"/>
</dbReference>
<evidence type="ECO:0000313" key="3">
    <source>
        <dbReference type="EMBL" id="CAF3952940.1"/>
    </source>
</evidence>
<dbReference type="SMART" id="SM00953">
    <property type="entry name" value="RES"/>
    <property type="match status" value="1"/>
</dbReference>
<dbReference type="EMBL" id="CAJOBF010001457">
    <property type="protein sequence ID" value="CAF3952940.1"/>
    <property type="molecule type" value="Genomic_DNA"/>
</dbReference>
<feature type="domain" description="RES" evidence="1">
    <location>
        <begin position="14"/>
        <end position="140"/>
    </location>
</feature>
<evidence type="ECO:0000313" key="4">
    <source>
        <dbReference type="Proteomes" id="UP000663842"/>
    </source>
</evidence>
<reference evidence="3" key="1">
    <citation type="submission" date="2021-02" db="EMBL/GenBank/DDBJ databases">
        <authorList>
            <person name="Nowell W R."/>
        </authorList>
    </citation>
    <scope>NUCLEOTIDE SEQUENCE</scope>
</reference>
<protein>
    <recommendedName>
        <fullName evidence="1">RES domain-containing protein</fullName>
    </recommendedName>
</protein>
<accession>A0A819KPC7</accession>
<evidence type="ECO:0000259" key="1">
    <source>
        <dbReference type="SMART" id="SM00953"/>
    </source>
</evidence>
<organism evidence="3 4">
    <name type="scientific">Rotaria magnacalcarata</name>
    <dbReference type="NCBI Taxonomy" id="392030"/>
    <lineage>
        <taxon>Eukaryota</taxon>
        <taxon>Metazoa</taxon>
        <taxon>Spiralia</taxon>
        <taxon>Gnathifera</taxon>
        <taxon>Rotifera</taxon>
        <taxon>Eurotatoria</taxon>
        <taxon>Bdelloidea</taxon>
        <taxon>Philodinida</taxon>
        <taxon>Philodinidae</taxon>
        <taxon>Rotaria</taxon>
    </lineage>
</organism>
<dbReference type="InterPro" id="IPR014914">
    <property type="entry name" value="RES_dom"/>
</dbReference>
<dbReference type="Pfam" id="PF08808">
    <property type="entry name" value="RES"/>
    <property type="match status" value="1"/>
</dbReference>
<dbReference type="EMBL" id="CAJNRG010007218">
    <property type="protein sequence ID" value="CAF2092341.1"/>
    <property type="molecule type" value="Genomic_DNA"/>
</dbReference>
<name>A0A819KPC7_9BILA</name>
<dbReference type="AlphaFoldDB" id="A0A819KPC7"/>
<gene>
    <name evidence="3" type="ORF">UXM345_LOCUS13445</name>
    <name evidence="2" type="ORF">XDN619_LOCUS16886</name>
</gene>
<dbReference type="Proteomes" id="UP000663887">
    <property type="component" value="Unassembled WGS sequence"/>
</dbReference>
<evidence type="ECO:0000313" key="2">
    <source>
        <dbReference type="EMBL" id="CAF2092341.1"/>
    </source>
</evidence>